<sequence length="240" mass="26894">MQNIVNKCLVLMTIGLLIYLSWYYMLYGMTMNMAPVATWSNADIALLFMMWAIMMAGMMLPSALPVILLINKINQQRQQNGASYTPTIFFSLGYLIAWTVYSLAITIVQTWLHHLELLSPMMNSANLKFSAIILIIAGIYQFTPLKQQCLKLCRSPLSLLTGDWQAGIKSAISLGIKHGSYCVGCCWFLMAILFVTGVMNLQWILVLTLVVLVEKAFPKGEIISKYLGGLLILLGLSYLF</sequence>
<evidence type="ECO:0000313" key="3">
    <source>
        <dbReference type="Proteomes" id="UP001301442"/>
    </source>
</evidence>
<protein>
    <submittedName>
        <fullName evidence="2">DUF2182 domain-containing protein</fullName>
    </submittedName>
</protein>
<gene>
    <name evidence="2" type="ORF">RI844_18005</name>
</gene>
<proteinExistence type="predicted"/>
<dbReference type="InterPro" id="IPR018688">
    <property type="entry name" value="PpoB2-like"/>
</dbReference>
<dbReference type="EMBL" id="CP136600">
    <property type="protein sequence ID" value="WOH37235.1"/>
    <property type="molecule type" value="Genomic_DNA"/>
</dbReference>
<feature type="transmembrane region" description="Helical" evidence="1">
    <location>
        <begin position="82"/>
        <end position="107"/>
    </location>
</feature>
<dbReference type="Pfam" id="PF09948">
    <property type="entry name" value="PpoB2"/>
    <property type="match status" value="1"/>
</dbReference>
<accession>A0ABZ0GNS4</accession>
<organism evidence="2 3">
    <name type="scientific">Thalassotalea fonticola</name>
    <dbReference type="NCBI Taxonomy" id="3065649"/>
    <lineage>
        <taxon>Bacteria</taxon>
        <taxon>Pseudomonadati</taxon>
        <taxon>Pseudomonadota</taxon>
        <taxon>Gammaproteobacteria</taxon>
        <taxon>Alteromonadales</taxon>
        <taxon>Colwelliaceae</taxon>
        <taxon>Thalassotalea</taxon>
    </lineage>
</organism>
<feature type="transmembrane region" description="Helical" evidence="1">
    <location>
        <begin position="187"/>
        <end position="210"/>
    </location>
</feature>
<feature type="transmembrane region" description="Helical" evidence="1">
    <location>
        <begin position="222"/>
        <end position="239"/>
    </location>
</feature>
<keyword evidence="1" id="KW-1133">Transmembrane helix</keyword>
<feature type="transmembrane region" description="Helical" evidence="1">
    <location>
        <begin position="127"/>
        <end position="145"/>
    </location>
</feature>
<evidence type="ECO:0000256" key="1">
    <source>
        <dbReference type="SAM" id="Phobius"/>
    </source>
</evidence>
<feature type="transmembrane region" description="Helical" evidence="1">
    <location>
        <begin position="45"/>
        <end position="70"/>
    </location>
</feature>
<feature type="transmembrane region" description="Helical" evidence="1">
    <location>
        <begin position="7"/>
        <end position="25"/>
    </location>
</feature>
<keyword evidence="1" id="KW-0812">Transmembrane</keyword>
<reference evidence="2 3" key="1">
    <citation type="submission" date="2023-09" db="EMBL/GenBank/DDBJ databases">
        <authorList>
            <person name="Qi X."/>
        </authorList>
    </citation>
    <scope>NUCLEOTIDE SEQUENCE [LARGE SCALE GENOMIC DNA]</scope>
    <source>
        <strain evidence="2 3">S1-1</strain>
    </source>
</reference>
<name>A0ABZ0GNS4_9GAMM</name>
<keyword evidence="3" id="KW-1185">Reference proteome</keyword>
<keyword evidence="1" id="KW-0472">Membrane</keyword>
<evidence type="ECO:0000313" key="2">
    <source>
        <dbReference type="EMBL" id="WOH37235.1"/>
    </source>
</evidence>
<dbReference type="RefSeq" id="WP_348396026.1">
    <property type="nucleotide sequence ID" value="NZ_CP136600.1"/>
</dbReference>
<dbReference type="Proteomes" id="UP001301442">
    <property type="component" value="Chromosome"/>
</dbReference>